<evidence type="ECO:0000256" key="1">
    <source>
        <dbReference type="ARBA" id="ARBA00023157"/>
    </source>
</evidence>
<protein>
    <recommendedName>
        <fullName evidence="3">Copper type II ascorbate-dependent monooxygenase C-terminal domain-containing protein</fullName>
    </recommendedName>
</protein>
<gene>
    <name evidence="4" type="ORF">GCM10011403_07470</name>
</gene>
<name>A0A917GP69_9GAMM</name>
<sequence>MKKTSLTAAMLFASAAFASAAFASVANAGVDPLTEVKPMDSEWTYDGTAPDYVVDVPSFTVPATGVIDYIDSVIPLEFEEEKWVKAVQFIPGDKRVLHHLLSYVVADEPESHEGMLDEAENDPRREFLEGYAPGKEYATQYPEGTGIKVPVDSALRMSIHYTSFGQETVDNTKVGLWFHDEADAESALEYHTHSVSPGNRTENIQIPAGAMNHEMAATHVFEEDIMLYGFRAHMHYRGKAMAARVIYPDNTTEDIINVPNYNFAWQPTYQMDEPIMLPAGSRVVVEGLFDNSEYNLGVPDPTVTAMGGLQSWEEMFIGYFSYTDVPE</sequence>
<dbReference type="SUPFAM" id="SSF49742">
    <property type="entry name" value="PHM/PNGase F"/>
    <property type="match status" value="2"/>
</dbReference>
<keyword evidence="5" id="KW-1185">Reference proteome</keyword>
<dbReference type="RefSeq" id="WP_068809862.1">
    <property type="nucleotide sequence ID" value="NZ_BMIY01000003.1"/>
</dbReference>
<dbReference type="EMBL" id="BMIY01000003">
    <property type="protein sequence ID" value="GGG52798.1"/>
    <property type="molecule type" value="Genomic_DNA"/>
</dbReference>
<reference evidence="4" key="1">
    <citation type="journal article" date="2014" name="Int. J. Syst. Evol. Microbiol.">
        <title>Complete genome sequence of Corynebacterium casei LMG S-19264T (=DSM 44701T), isolated from a smear-ripened cheese.</title>
        <authorList>
            <consortium name="US DOE Joint Genome Institute (JGI-PGF)"/>
            <person name="Walter F."/>
            <person name="Albersmeier A."/>
            <person name="Kalinowski J."/>
            <person name="Ruckert C."/>
        </authorList>
    </citation>
    <scope>NUCLEOTIDE SEQUENCE</scope>
    <source>
        <strain evidence="4">CGMCC 1.15425</strain>
    </source>
</reference>
<dbReference type="AlphaFoldDB" id="A0A917GP69"/>
<keyword evidence="1" id="KW-1015">Disulfide bond</keyword>
<dbReference type="InterPro" id="IPR036939">
    <property type="entry name" value="Cu2_ascorb_mOase_N_sf"/>
</dbReference>
<dbReference type="Gene3D" id="2.60.120.230">
    <property type="match status" value="1"/>
</dbReference>
<dbReference type="GO" id="GO:0016715">
    <property type="term" value="F:oxidoreductase activity, acting on paired donors, with incorporation or reduction of molecular oxygen, reduced ascorbate as one donor, and incorporation of one atom of oxygen"/>
    <property type="evidence" value="ECO:0007669"/>
    <property type="project" value="InterPro"/>
</dbReference>
<dbReference type="InterPro" id="IPR024548">
    <property type="entry name" value="Cu2_monoox_C"/>
</dbReference>
<organism evidence="4 5">
    <name type="scientific">Pseudohongiella nitratireducens</name>
    <dbReference type="NCBI Taxonomy" id="1768907"/>
    <lineage>
        <taxon>Bacteria</taxon>
        <taxon>Pseudomonadati</taxon>
        <taxon>Pseudomonadota</taxon>
        <taxon>Gammaproteobacteria</taxon>
        <taxon>Pseudomonadales</taxon>
        <taxon>Pseudohongiellaceae</taxon>
        <taxon>Pseudohongiella</taxon>
    </lineage>
</organism>
<reference evidence="4" key="2">
    <citation type="submission" date="2020-09" db="EMBL/GenBank/DDBJ databases">
        <authorList>
            <person name="Sun Q."/>
            <person name="Zhou Y."/>
        </authorList>
    </citation>
    <scope>NUCLEOTIDE SEQUENCE</scope>
    <source>
        <strain evidence="4">CGMCC 1.15425</strain>
    </source>
</reference>
<feature type="chain" id="PRO_5036710759" description="Copper type II ascorbate-dependent monooxygenase C-terminal domain-containing protein" evidence="2">
    <location>
        <begin position="29"/>
        <end position="327"/>
    </location>
</feature>
<dbReference type="GO" id="GO:0005507">
    <property type="term" value="F:copper ion binding"/>
    <property type="evidence" value="ECO:0007669"/>
    <property type="project" value="InterPro"/>
</dbReference>
<dbReference type="Pfam" id="PF03712">
    <property type="entry name" value="Cu2_monoox_C"/>
    <property type="match status" value="1"/>
</dbReference>
<evidence type="ECO:0000256" key="2">
    <source>
        <dbReference type="SAM" id="SignalP"/>
    </source>
</evidence>
<dbReference type="InterPro" id="IPR008977">
    <property type="entry name" value="PHM/PNGase_F_dom_sf"/>
</dbReference>
<evidence type="ECO:0000259" key="3">
    <source>
        <dbReference type="Pfam" id="PF03712"/>
    </source>
</evidence>
<evidence type="ECO:0000313" key="5">
    <source>
        <dbReference type="Proteomes" id="UP000627715"/>
    </source>
</evidence>
<proteinExistence type="predicted"/>
<feature type="signal peptide" evidence="2">
    <location>
        <begin position="1"/>
        <end position="28"/>
    </location>
</feature>
<dbReference type="Gene3D" id="2.60.120.310">
    <property type="entry name" value="Copper type II, ascorbate-dependent monooxygenase, N-terminal domain"/>
    <property type="match status" value="1"/>
</dbReference>
<dbReference type="Proteomes" id="UP000627715">
    <property type="component" value="Unassembled WGS sequence"/>
</dbReference>
<feature type="domain" description="Copper type II ascorbate-dependent monooxygenase C-terminal" evidence="3">
    <location>
        <begin position="212"/>
        <end position="322"/>
    </location>
</feature>
<accession>A0A917GP69</accession>
<dbReference type="InterPro" id="IPR014784">
    <property type="entry name" value="Cu2_ascorb_mOase-like_C"/>
</dbReference>
<dbReference type="OrthoDB" id="7054765at2"/>
<keyword evidence="2" id="KW-0732">Signal</keyword>
<evidence type="ECO:0000313" key="4">
    <source>
        <dbReference type="EMBL" id="GGG52798.1"/>
    </source>
</evidence>
<comment type="caution">
    <text evidence="4">The sequence shown here is derived from an EMBL/GenBank/DDBJ whole genome shotgun (WGS) entry which is preliminary data.</text>
</comment>